<feature type="region of interest" description="Disordered" evidence="1">
    <location>
        <begin position="1"/>
        <end position="81"/>
    </location>
</feature>
<keyword evidence="3" id="KW-1185">Reference proteome</keyword>
<gene>
    <name evidence="2" type="ORF">ACFFX0_31320</name>
</gene>
<feature type="compositionally biased region" description="Gly residues" evidence="1">
    <location>
        <begin position="52"/>
        <end position="67"/>
    </location>
</feature>
<evidence type="ECO:0000313" key="3">
    <source>
        <dbReference type="Proteomes" id="UP001589575"/>
    </source>
</evidence>
<organism evidence="2 3">
    <name type="scientific">Citricoccus parietis</name>
    <dbReference type="NCBI Taxonomy" id="592307"/>
    <lineage>
        <taxon>Bacteria</taxon>
        <taxon>Bacillati</taxon>
        <taxon>Actinomycetota</taxon>
        <taxon>Actinomycetes</taxon>
        <taxon>Micrococcales</taxon>
        <taxon>Micrococcaceae</taxon>
        <taxon>Citricoccus</taxon>
    </lineage>
</organism>
<comment type="caution">
    <text evidence="2">The sequence shown here is derived from an EMBL/GenBank/DDBJ whole genome shotgun (WGS) entry which is preliminary data.</text>
</comment>
<reference evidence="2 3" key="1">
    <citation type="submission" date="2024-09" db="EMBL/GenBank/DDBJ databases">
        <authorList>
            <person name="Sun Q."/>
            <person name="Mori K."/>
        </authorList>
    </citation>
    <scope>NUCLEOTIDE SEQUENCE [LARGE SCALE GENOMIC DNA]</scope>
    <source>
        <strain evidence="2 3">CCM 7609</strain>
    </source>
</reference>
<proteinExistence type="predicted"/>
<evidence type="ECO:0000313" key="2">
    <source>
        <dbReference type="EMBL" id="MFB9075412.1"/>
    </source>
</evidence>
<dbReference type="Proteomes" id="UP001589575">
    <property type="component" value="Unassembled WGS sequence"/>
</dbReference>
<sequence length="81" mass="7828">MARLSGFLTGGRAGVLRWGGGGAAGHEIADGAADDDQGQQDPDHDLGPALPGRGGVGLGRGGVGGSHGRSNPWGRESGAGV</sequence>
<name>A0ABV5G903_9MICC</name>
<feature type="compositionally biased region" description="Gly residues" evidence="1">
    <location>
        <begin position="8"/>
        <end position="24"/>
    </location>
</feature>
<evidence type="ECO:0000256" key="1">
    <source>
        <dbReference type="SAM" id="MobiDB-lite"/>
    </source>
</evidence>
<protein>
    <submittedName>
        <fullName evidence="2">Uncharacterized protein</fullName>
    </submittedName>
</protein>
<dbReference type="EMBL" id="JBHMFI010000023">
    <property type="protein sequence ID" value="MFB9075412.1"/>
    <property type="molecule type" value="Genomic_DNA"/>
</dbReference>
<accession>A0ABV5G903</accession>